<feature type="region of interest" description="Disordered" evidence="3">
    <location>
        <begin position="1410"/>
        <end position="1463"/>
    </location>
</feature>
<dbReference type="GO" id="GO:0038203">
    <property type="term" value="P:TORC2 signaling"/>
    <property type="evidence" value="ECO:0007669"/>
    <property type="project" value="TreeGrafter"/>
</dbReference>
<evidence type="ECO:0000313" key="9">
    <source>
        <dbReference type="Proteomes" id="UP000027361"/>
    </source>
</evidence>
<dbReference type="InterPro" id="IPR029451">
    <property type="entry name" value="RICTOR_M"/>
</dbReference>
<dbReference type="Pfam" id="PF14668">
    <property type="entry name" value="RICTOR_V"/>
    <property type="match status" value="1"/>
</dbReference>
<dbReference type="InterPro" id="IPR011072">
    <property type="entry name" value="HR1_rho-bd"/>
</dbReference>
<feature type="domain" description="Rapamycin-insensitive companion of mTOR middle" evidence="5">
    <location>
        <begin position="746"/>
        <end position="971"/>
    </location>
</feature>
<accession>A0A066VIK0</accession>
<feature type="compositionally biased region" description="Polar residues" evidence="3">
    <location>
        <begin position="41"/>
        <end position="56"/>
    </location>
</feature>
<protein>
    <recommendedName>
        <fullName evidence="10">REM-1 domain-containing protein</fullName>
    </recommendedName>
</protein>
<name>A0A066VIK0_TILAU</name>
<dbReference type="SUPFAM" id="SSF48371">
    <property type="entry name" value="ARM repeat"/>
    <property type="match status" value="2"/>
</dbReference>
<dbReference type="SMART" id="SM00742">
    <property type="entry name" value="Hr1"/>
    <property type="match status" value="1"/>
</dbReference>
<dbReference type="GeneID" id="25263028"/>
<dbReference type="FunCoup" id="A0A066VIK0">
    <property type="interactions" value="219"/>
</dbReference>
<keyword evidence="2" id="KW-0175">Coiled coil</keyword>
<dbReference type="InterPro" id="IPR036274">
    <property type="entry name" value="HR1_rpt_sf"/>
</dbReference>
<feature type="coiled-coil region" evidence="2">
    <location>
        <begin position="92"/>
        <end position="119"/>
    </location>
</feature>
<dbReference type="Proteomes" id="UP000027361">
    <property type="component" value="Unassembled WGS sequence"/>
</dbReference>
<dbReference type="SMART" id="SM01307">
    <property type="entry name" value="RICTOR_M"/>
    <property type="match status" value="1"/>
</dbReference>
<comment type="similarity">
    <text evidence="1">Belongs to the RICTOR family.</text>
</comment>
<dbReference type="Pfam" id="PF02185">
    <property type="entry name" value="HR1"/>
    <property type="match status" value="1"/>
</dbReference>
<dbReference type="InParanoid" id="A0A066VIK0"/>
<organism evidence="8 9">
    <name type="scientific">Tilletiaria anomala (strain ATCC 24038 / CBS 436.72 / UBC 951)</name>
    <dbReference type="NCBI Taxonomy" id="1037660"/>
    <lineage>
        <taxon>Eukaryota</taxon>
        <taxon>Fungi</taxon>
        <taxon>Dikarya</taxon>
        <taxon>Basidiomycota</taxon>
        <taxon>Ustilaginomycotina</taxon>
        <taxon>Exobasidiomycetes</taxon>
        <taxon>Georgefischeriales</taxon>
        <taxon>Tilletiariaceae</taxon>
        <taxon>Tilletiaria</taxon>
    </lineage>
</organism>
<dbReference type="Pfam" id="PF14666">
    <property type="entry name" value="RICTOR_M"/>
    <property type="match status" value="1"/>
</dbReference>
<evidence type="ECO:0000259" key="5">
    <source>
        <dbReference type="SMART" id="SM01307"/>
    </source>
</evidence>
<evidence type="ECO:0000259" key="7">
    <source>
        <dbReference type="SMART" id="SM01310"/>
    </source>
</evidence>
<dbReference type="HOGENOM" id="CLU_001013_0_1_1"/>
<dbReference type="InterPro" id="IPR028267">
    <property type="entry name" value="Pianissimo_N"/>
</dbReference>
<dbReference type="RefSeq" id="XP_013240694.1">
    <property type="nucleotide sequence ID" value="XM_013385240.1"/>
</dbReference>
<dbReference type="Gene3D" id="1.10.287.160">
    <property type="entry name" value="HR1 repeat"/>
    <property type="match status" value="1"/>
</dbReference>
<reference evidence="8 9" key="1">
    <citation type="submission" date="2014-05" db="EMBL/GenBank/DDBJ databases">
        <title>Draft genome sequence of a rare smut relative, Tilletiaria anomala UBC 951.</title>
        <authorList>
            <consortium name="DOE Joint Genome Institute"/>
            <person name="Toome M."/>
            <person name="Kuo A."/>
            <person name="Henrissat B."/>
            <person name="Lipzen A."/>
            <person name="Tritt A."/>
            <person name="Yoshinaga Y."/>
            <person name="Zane M."/>
            <person name="Barry K."/>
            <person name="Grigoriev I.V."/>
            <person name="Spatafora J.W."/>
            <person name="Aimea M.C."/>
        </authorList>
    </citation>
    <scope>NUCLEOTIDE SEQUENCE [LARGE SCALE GENOMIC DNA]</scope>
    <source>
        <strain evidence="8 9">UBC 951</strain>
    </source>
</reference>
<keyword evidence="9" id="KW-1185">Reference proteome</keyword>
<comment type="caution">
    <text evidence="8">The sequence shown here is derived from an EMBL/GenBank/DDBJ whole genome shotgun (WGS) entry which is preliminary data.</text>
</comment>
<dbReference type="OrthoDB" id="271111at2759"/>
<dbReference type="InterPro" id="IPR029452">
    <property type="entry name" value="RICTOR_V"/>
</dbReference>
<evidence type="ECO:0000313" key="8">
    <source>
        <dbReference type="EMBL" id="KDN38380.1"/>
    </source>
</evidence>
<dbReference type="InterPro" id="IPR029453">
    <property type="entry name" value="Rictor_IV"/>
</dbReference>
<dbReference type="PANTHER" id="PTHR13298">
    <property type="entry name" value="CYTOSOLIC REGULATOR PIANISSIMO"/>
    <property type="match status" value="1"/>
</dbReference>
<dbReference type="SMART" id="SM01303">
    <property type="entry name" value="RasGEF_N_2"/>
    <property type="match status" value="1"/>
</dbReference>
<dbReference type="SUPFAM" id="SSF46585">
    <property type="entry name" value="HR1 repeat"/>
    <property type="match status" value="1"/>
</dbReference>
<evidence type="ECO:0000256" key="2">
    <source>
        <dbReference type="SAM" id="Coils"/>
    </source>
</evidence>
<dbReference type="EMBL" id="JMSN01000119">
    <property type="protein sequence ID" value="KDN38380.1"/>
    <property type="molecule type" value="Genomic_DNA"/>
</dbReference>
<dbReference type="OMA" id="PEWYQTF"/>
<sequence length="1463" mass="160793">MISNVSGNAREGAEPSSAPRHPYAAASNGFGGSNSSIGSLHPSSALGTGSEASATDAQELISKLEIELKVKDGAENLLLLLQAEGDSKAGLKVQVEAELQSAYSKIQALQSAIEDAQTRGQYAQPSQGDSFSYQGHEEIELSEDPASSAAIIDGIGYARSSTHKDHRYRHGASGALPDADVQTGSFGANLSISSQIGAPGGLGIVGISPPRDVLTEVQGTSGAPEATRIAKSQAEALFAMLKSLSQMDEDVTVQNARETGPAVTVQRRIRNAPGHIRTPSNAAGLGQKAKQRMDTMLRIVSLLRSNIRVRYEVDAAALVDAVLPCLSDPAGKEVRAHAYRTLRHAVVRPPKALCDAFRAKGLPLYLMHTLLRDHRFEQEREQALKLIRAIMEAGTSGSKVLHHTGSLQEYIDIGTVRALVAIAEQPDDKLRDICVETLGELALIDLEFLVRAGGLGPLLHSLTEHNTDLAPTLMRTLLSLLDAPATRSYLRPGVDLEVVISGFTDPPYRAYGTAEAGLRTTARVVSVMLRSWTGLIYLCMKDLHAIRSLVQALRINPNEACDVLLDMLYDLFNMNAGSETDEAFHALKRMSSFSPAALNHSEGKGWVAGDNSCKHNLIDHFLALVLMIFLEAGLLEALVHVIEYYPDLRRKATLLVGEVLSLSNRLLPPHIIPHIHTLPRLFTLASKAEDAGPASRDAASSALSLIDALSRNRVDGPSSAILSPVASTRADLRTIDKVRQRHLMQMDDIAFRNMIVETQVPVSKDHTKWHMEKLNDLLEGALLDPRRVEEAMKGSSRFFKRMLAFYHPFSLRYSHIRKSLQTSIITRMGCSMLGTIMNHPEGFRFLAEDPFLSQVAECLLQLDELNLTSTEEPLMTRARMEETLTGGYFEMISVFTRYAAGVELLEKFQLFSILHRLVTQSRRAYIVKAALQHMDLETDGHPRALLSHALTAGSRHLRLFATHRIAVLLRTSDAPSNWAIEMLLTQLFDPSRAVKEAAVKFIGQACQRQPLLDMVVSKRPSLDHLGDTGNPLLLKFLATTTGVRHLIEGGYVDQNMEDWYTECNHRYCVQLEVWLSQAVNIYRVRGRGGPVPFNGCAPPHFYGELVKTEAGCMALHDKGHFEEFAQFIQQHAFEAQDTEILGRLKSVLWAVGHIATAEGGLQFLEAHDLVSTIVEMAERSPVISIKGTCFFVLGLISTTEPGYELLSDFGWISARAAFHPSNGICLPTDLNRFVELPLWQPQSTFDLRYLRIKSPKSLVQHEILQTIANLGNSITANNASKALAKLKLRHSQQFRNPTLKARALELLSSFSFKQTVRKYIWDLFDLRLDEDSVRELQEAHAEIMTATVAPSEETQNIAIQPIANVLSAARGSVDESATGILTNHLHEDDNRNGDDGDAISDVQISNALSSVPRKPLEVGDDDESSVGSLPVQRLGPHSKREEPDLNIPPPDLEPRRRMVGGFA</sequence>
<evidence type="ECO:0000259" key="6">
    <source>
        <dbReference type="SMART" id="SM01308"/>
    </source>
</evidence>
<dbReference type="Pfam" id="PF14663">
    <property type="entry name" value="RasGEF_N_2"/>
    <property type="match status" value="1"/>
</dbReference>
<dbReference type="InterPro" id="IPR011989">
    <property type="entry name" value="ARM-like"/>
</dbReference>
<evidence type="ECO:0000259" key="4">
    <source>
        <dbReference type="SMART" id="SM00742"/>
    </source>
</evidence>
<dbReference type="InterPro" id="IPR028268">
    <property type="entry name" value="Pianissimo_fam"/>
</dbReference>
<dbReference type="STRING" id="1037660.A0A066VIK0"/>
<dbReference type="PANTHER" id="PTHR13298:SF11">
    <property type="entry name" value="RAPAMYCIN-INSENSITIVE COMPANION OF MTOR"/>
    <property type="match status" value="1"/>
</dbReference>
<dbReference type="SMART" id="SM01308">
    <property type="entry name" value="RICTOR_N"/>
    <property type="match status" value="1"/>
</dbReference>
<proteinExistence type="inferred from homology"/>
<dbReference type="GO" id="GO:0031932">
    <property type="term" value="C:TORC2 complex"/>
    <property type="evidence" value="ECO:0007669"/>
    <property type="project" value="InterPro"/>
</dbReference>
<feature type="region of interest" description="Disordered" evidence="3">
    <location>
        <begin position="1"/>
        <end position="56"/>
    </location>
</feature>
<evidence type="ECO:0000256" key="1">
    <source>
        <dbReference type="ARBA" id="ARBA00008878"/>
    </source>
</evidence>
<feature type="domain" description="Rapamycin-insensitive companion of mTOR" evidence="7">
    <location>
        <begin position="1141"/>
        <end position="1213"/>
    </location>
</feature>
<dbReference type="SMART" id="SM01310">
    <property type="entry name" value="RICTOR_V"/>
    <property type="match status" value="1"/>
</dbReference>
<dbReference type="InterPro" id="IPR016024">
    <property type="entry name" value="ARM-type_fold"/>
</dbReference>
<feature type="domain" description="REM-1" evidence="4">
    <location>
        <begin position="55"/>
        <end position="123"/>
    </location>
</feature>
<feature type="domain" description="Rapamycin-insensitive companion of mTOR N-terminal" evidence="6">
    <location>
        <begin position="293"/>
        <end position="668"/>
    </location>
</feature>
<evidence type="ECO:0000256" key="3">
    <source>
        <dbReference type="SAM" id="MobiDB-lite"/>
    </source>
</evidence>
<dbReference type="Gene3D" id="1.25.10.10">
    <property type="entry name" value="Leucine-rich Repeat Variant"/>
    <property type="match status" value="1"/>
</dbReference>
<dbReference type="Pfam" id="PF14664">
    <property type="entry name" value="RICTOR_N"/>
    <property type="match status" value="1"/>
</dbReference>
<gene>
    <name evidence="8" type="ORF">K437DRAFT_240106</name>
</gene>
<evidence type="ECO:0008006" key="10">
    <source>
        <dbReference type="Google" id="ProtNLM"/>
    </source>
</evidence>